<feature type="domain" description="GtrA/DPMS transmembrane" evidence="24">
    <location>
        <begin position="249"/>
        <end position="370"/>
    </location>
</feature>
<evidence type="ECO:0000256" key="16">
    <source>
        <dbReference type="ARBA" id="ARBA00023211"/>
    </source>
</evidence>
<comment type="subcellular location">
    <subcellularLocation>
        <location evidence="5">Endomembrane system</location>
    </subcellularLocation>
    <subcellularLocation>
        <location evidence="4">Membrane</location>
        <topology evidence="4">Multi-pass membrane protein</topology>
    </subcellularLocation>
</comment>
<comment type="cofactor">
    <cofactor evidence="1">
        <name>Ca(2+)</name>
        <dbReference type="ChEBI" id="CHEBI:29108"/>
    </cofactor>
</comment>
<dbReference type="GO" id="GO:0004582">
    <property type="term" value="F:dolichyl-phosphate beta-D-mannosyltransferase activity"/>
    <property type="evidence" value="ECO:0007669"/>
    <property type="project" value="UniProtKB-EC"/>
</dbReference>
<dbReference type="SUPFAM" id="SSF53448">
    <property type="entry name" value="Nucleotide-diphospho-sugar transferases"/>
    <property type="match status" value="1"/>
</dbReference>
<dbReference type="InterPro" id="IPR039528">
    <property type="entry name" value="DPM1-like"/>
</dbReference>
<evidence type="ECO:0000256" key="8">
    <source>
        <dbReference type="ARBA" id="ARBA00012704"/>
    </source>
</evidence>
<evidence type="ECO:0000256" key="19">
    <source>
        <dbReference type="ARBA" id="ARBA00082336"/>
    </source>
</evidence>
<evidence type="ECO:0000256" key="9">
    <source>
        <dbReference type="ARBA" id="ARBA00022676"/>
    </source>
</evidence>
<dbReference type="Pfam" id="PF00535">
    <property type="entry name" value="Glycos_transf_2"/>
    <property type="match status" value="1"/>
</dbReference>
<proteinExistence type="inferred from homology"/>
<comment type="pathway">
    <text evidence="6">Protein modification; protein glycosylation.</text>
</comment>
<feature type="transmembrane region" description="Helical" evidence="22">
    <location>
        <begin position="322"/>
        <end position="343"/>
    </location>
</feature>
<evidence type="ECO:0000256" key="12">
    <source>
        <dbReference type="ARBA" id="ARBA00022723"/>
    </source>
</evidence>
<keyword evidence="12" id="KW-0479">Metal-binding</keyword>
<feature type="transmembrane region" description="Helical" evidence="22">
    <location>
        <begin position="349"/>
        <end position="368"/>
    </location>
</feature>
<dbReference type="GO" id="GO:0046872">
    <property type="term" value="F:metal ion binding"/>
    <property type="evidence" value="ECO:0007669"/>
    <property type="project" value="UniProtKB-KW"/>
</dbReference>
<evidence type="ECO:0000259" key="23">
    <source>
        <dbReference type="Pfam" id="PF00535"/>
    </source>
</evidence>
<evidence type="ECO:0000256" key="13">
    <source>
        <dbReference type="ARBA" id="ARBA00022842"/>
    </source>
</evidence>
<sequence length="378" mass="42596">MSSVLTEVSVIVPTYKERENIVELAKRLDEAMREHGIDYELVVVDDNSPDGTAEAAMSMRDKVSGKIKVIVRKNERGLASAVLRGFKEAEGRYLIVMDADLQHPPEVVPKVVEKLREGCDIVVASRYTKEGGVQDWSLIRRIISKGATWLAWIFLPRIRGVTDPMSGFFGLRREIIEENMRKGNLNPKGFKILLEILAKAKYEKICEVPYVFQKRFKGESKLDQKVMMEYLIHLIKLAKETGELRRMITFATIGAGGVVVNEGTLYLFYELLGLKGLRELGLVLSAVAGFEASVIFNFILHETITFREFVKRKDLMSRLKRLFHYHNASVAGLVVQVGTLVILTNLGVYYLLANLIGIFLGLGVRYSLSVLKAWGTHS</sequence>
<evidence type="ECO:0000256" key="14">
    <source>
        <dbReference type="ARBA" id="ARBA00022989"/>
    </source>
</evidence>
<keyword evidence="13" id="KW-0460">Magnesium</keyword>
<dbReference type="GO" id="GO:0006488">
    <property type="term" value="P:dolichol-linked oligosaccharide biosynthetic process"/>
    <property type="evidence" value="ECO:0007669"/>
    <property type="project" value="TreeGrafter"/>
</dbReference>
<dbReference type="PANTHER" id="PTHR43398">
    <property type="entry name" value="DOLICHOL-PHOSPHATE MANNOSYLTRANSFERASE SUBUNIT 1"/>
    <property type="match status" value="1"/>
</dbReference>
<feature type="domain" description="Glycosyltransferase 2-like" evidence="23">
    <location>
        <begin position="9"/>
        <end position="178"/>
    </location>
</feature>
<evidence type="ECO:0000256" key="6">
    <source>
        <dbReference type="ARBA" id="ARBA00004922"/>
    </source>
</evidence>
<evidence type="ECO:0000313" key="26">
    <source>
        <dbReference type="Proteomes" id="UP001063698"/>
    </source>
</evidence>
<evidence type="ECO:0000256" key="2">
    <source>
        <dbReference type="ARBA" id="ARBA00001936"/>
    </source>
</evidence>
<evidence type="ECO:0000256" key="7">
    <source>
        <dbReference type="ARBA" id="ARBA00006739"/>
    </source>
</evidence>
<dbReference type="GO" id="GO:0035269">
    <property type="term" value="P:protein O-linked glycosylation via mannose"/>
    <property type="evidence" value="ECO:0007669"/>
    <property type="project" value="TreeGrafter"/>
</dbReference>
<protein>
    <recommendedName>
        <fullName evidence="18">Dolichol-phosphate mannosyltransferase</fullName>
        <ecNumber evidence="8">2.4.1.83</ecNumber>
    </recommendedName>
    <alternativeName>
        <fullName evidence="20">Dolichol-phosphate mannose synthase</fullName>
    </alternativeName>
    <alternativeName>
        <fullName evidence="19">Dolichyl-phosphate beta-D-mannosyltransferase</fullName>
    </alternativeName>
    <alternativeName>
        <fullName evidence="21">Mannose-P-dolichol synthase</fullName>
    </alternativeName>
</protein>
<gene>
    <name evidence="25" type="ORF">IPA_00060</name>
</gene>
<evidence type="ECO:0000256" key="21">
    <source>
        <dbReference type="ARBA" id="ARBA00083744"/>
    </source>
</evidence>
<dbReference type="GO" id="GO:0012505">
    <property type="term" value="C:endomembrane system"/>
    <property type="evidence" value="ECO:0007669"/>
    <property type="project" value="UniProtKB-SubCell"/>
</dbReference>
<evidence type="ECO:0000256" key="10">
    <source>
        <dbReference type="ARBA" id="ARBA00022679"/>
    </source>
</evidence>
<dbReference type="EC" id="2.4.1.83" evidence="8"/>
<comment type="similarity">
    <text evidence="7">Belongs to the glycosyltransferase 2 family.</text>
</comment>
<name>A0A977PIY6_9CREN</name>
<keyword evidence="10" id="KW-0808">Transferase</keyword>
<keyword evidence="14 22" id="KW-1133">Transmembrane helix</keyword>
<keyword evidence="11 22" id="KW-0812">Transmembrane</keyword>
<evidence type="ECO:0000259" key="24">
    <source>
        <dbReference type="Pfam" id="PF04138"/>
    </source>
</evidence>
<feature type="transmembrane region" description="Helical" evidence="22">
    <location>
        <begin position="247"/>
        <end position="269"/>
    </location>
</feature>
<organism evidence="25 26">
    <name type="scientific">Ignicoccus pacificus DSM 13166</name>
    <dbReference type="NCBI Taxonomy" id="940294"/>
    <lineage>
        <taxon>Archaea</taxon>
        <taxon>Thermoproteota</taxon>
        <taxon>Thermoprotei</taxon>
        <taxon>Desulfurococcales</taxon>
        <taxon>Desulfurococcaceae</taxon>
        <taxon>Ignicoccus</taxon>
    </lineage>
</organism>
<dbReference type="PANTHER" id="PTHR43398:SF1">
    <property type="entry name" value="DOLICHOL-PHOSPHATE MANNOSYLTRANSFERASE SUBUNIT 1"/>
    <property type="match status" value="1"/>
</dbReference>
<keyword evidence="9" id="KW-0328">Glycosyltransferase</keyword>
<dbReference type="GO" id="GO:0000271">
    <property type="term" value="P:polysaccharide biosynthetic process"/>
    <property type="evidence" value="ECO:0007669"/>
    <property type="project" value="InterPro"/>
</dbReference>
<dbReference type="GO" id="GO:0006506">
    <property type="term" value="P:GPI anchor biosynthetic process"/>
    <property type="evidence" value="ECO:0007669"/>
    <property type="project" value="TreeGrafter"/>
</dbReference>
<evidence type="ECO:0000256" key="18">
    <source>
        <dbReference type="ARBA" id="ARBA00074878"/>
    </source>
</evidence>
<keyword evidence="15 22" id="KW-0472">Membrane</keyword>
<evidence type="ECO:0000256" key="3">
    <source>
        <dbReference type="ARBA" id="ARBA00001946"/>
    </source>
</evidence>
<comment type="function">
    <text evidence="17">Transfers mannose from GDP-mannose to dolichol monophosphate to form dolichol phosphate mannose (Dol-P-Man) which is the mannosyl donor in pathways leading to N-glycosylation, glycosyl phosphatidylinositol membrane anchoring, and O-mannosylation of proteins.</text>
</comment>
<keyword evidence="16" id="KW-0464">Manganese</keyword>
<reference evidence="25" key="1">
    <citation type="submission" date="2013-11" db="EMBL/GenBank/DDBJ databases">
        <title>Comparative genomics of Ignicoccus.</title>
        <authorList>
            <person name="Podar M."/>
        </authorList>
    </citation>
    <scope>NUCLEOTIDE SEQUENCE</scope>
    <source>
        <strain evidence="25">DSM 13166</strain>
    </source>
</reference>
<evidence type="ECO:0000256" key="20">
    <source>
        <dbReference type="ARBA" id="ARBA00082614"/>
    </source>
</evidence>
<evidence type="ECO:0000313" key="25">
    <source>
        <dbReference type="EMBL" id="UXD21091.1"/>
    </source>
</evidence>
<evidence type="ECO:0000256" key="5">
    <source>
        <dbReference type="ARBA" id="ARBA00004308"/>
    </source>
</evidence>
<dbReference type="FunFam" id="3.90.550.10:FF:000119">
    <property type="entry name" value="Dolichol-phosphate mannosyltransferase subunit 1"/>
    <property type="match status" value="1"/>
</dbReference>
<dbReference type="InterPro" id="IPR007267">
    <property type="entry name" value="GtrA_DPMS_TM"/>
</dbReference>
<keyword evidence="26" id="KW-1185">Reference proteome</keyword>
<accession>A0A977PIY6</accession>
<dbReference type="GO" id="GO:0016020">
    <property type="term" value="C:membrane"/>
    <property type="evidence" value="ECO:0007669"/>
    <property type="project" value="UniProtKB-SubCell"/>
</dbReference>
<dbReference type="AlphaFoldDB" id="A0A977PIY6"/>
<comment type="cofactor">
    <cofactor evidence="3">
        <name>Mg(2+)</name>
        <dbReference type="ChEBI" id="CHEBI:18420"/>
    </cofactor>
</comment>
<dbReference type="EMBL" id="CP006868">
    <property type="protein sequence ID" value="UXD21091.1"/>
    <property type="molecule type" value="Genomic_DNA"/>
</dbReference>
<dbReference type="Proteomes" id="UP001063698">
    <property type="component" value="Chromosome"/>
</dbReference>
<dbReference type="KEGG" id="ipc:IPA_00060"/>
<feature type="transmembrane region" description="Helical" evidence="22">
    <location>
        <begin position="281"/>
        <end position="301"/>
    </location>
</feature>
<evidence type="ECO:0000256" key="1">
    <source>
        <dbReference type="ARBA" id="ARBA00001913"/>
    </source>
</evidence>
<evidence type="ECO:0000256" key="17">
    <source>
        <dbReference type="ARBA" id="ARBA00053724"/>
    </source>
</evidence>
<comment type="cofactor">
    <cofactor evidence="2">
        <name>Mn(2+)</name>
        <dbReference type="ChEBI" id="CHEBI:29035"/>
    </cofactor>
</comment>
<dbReference type="CDD" id="cd06442">
    <property type="entry name" value="DPM1_like"/>
    <property type="match status" value="1"/>
</dbReference>
<dbReference type="Gene3D" id="3.90.550.10">
    <property type="entry name" value="Spore Coat Polysaccharide Biosynthesis Protein SpsA, Chain A"/>
    <property type="match status" value="1"/>
</dbReference>
<evidence type="ECO:0000256" key="4">
    <source>
        <dbReference type="ARBA" id="ARBA00004141"/>
    </source>
</evidence>
<evidence type="ECO:0000256" key="15">
    <source>
        <dbReference type="ARBA" id="ARBA00023136"/>
    </source>
</evidence>
<evidence type="ECO:0000256" key="11">
    <source>
        <dbReference type="ARBA" id="ARBA00022692"/>
    </source>
</evidence>
<dbReference type="InterPro" id="IPR001173">
    <property type="entry name" value="Glyco_trans_2-like"/>
</dbReference>
<dbReference type="Pfam" id="PF04138">
    <property type="entry name" value="GtrA_DPMS_TM"/>
    <property type="match status" value="1"/>
</dbReference>
<dbReference type="InterPro" id="IPR029044">
    <property type="entry name" value="Nucleotide-diphossugar_trans"/>
</dbReference>
<evidence type="ECO:0000256" key="22">
    <source>
        <dbReference type="SAM" id="Phobius"/>
    </source>
</evidence>